<geneLocation type="plasmid" evidence="4">
    <name>Plasmid3 dna</name>
</geneLocation>
<dbReference type="InterPro" id="IPR045794">
    <property type="entry name" value="Trypco1"/>
</dbReference>
<sequence>MTQLTPIKLDDDTIIYIESTEDIDIPPISSETSTDEEEEEGLDDKGNISPEKLRKQLVQHAQIIESTIRAYTIIGLNAFKKRAIPNVDKVTLEFGIELGGEAGIPYVTKGTAKSNLKVTVECSLPKQEESNTQ</sequence>
<feature type="region of interest" description="Disordered" evidence="1">
    <location>
        <begin position="20"/>
        <end position="50"/>
    </location>
</feature>
<dbReference type="NCBIfam" id="NF041216">
    <property type="entry name" value="CU044_2847_fam"/>
    <property type="match status" value="1"/>
</dbReference>
<gene>
    <name evidence="3" type="ORF">NIES267_74530</name>
</gene>
<protein>
    <recommendedName>
        <fullName evidence="2">Trypsin-co-occurring domain-containing protein</fullName>
    </recommendedName>
</protein>
<feature type="compositionally biased region" description="Acidic residues" evidence="1">
    <location>
        <begin position="33"/>
        <end position="42"/>
    </location>
</feature>
<organism evidence="3 4">
    <name type="scientific">Calothrix parasitica NIES-267</name>
    <dbReference type="NCBI Taxonomy" id="1973488"/>
    <lineage>
        <taxon>Bacteria</taxon>
        <taxon>Bacillati</taxon>
        <taxon>Cyanobacteriota</taxon>
        <taxon>Cyanophyceae</taxon>
        <taxon>Nostocales</taxon>
        <taxon>Calotrichaceae</taxon>
        <taxon>Calothrix</taxon>
    </lineage>
</organism>
<feature type="domain" description="Trypsin-co-occurring" evidence="2">
    <location>
        <begin position="7"/>
        <end position="123"/>
    </location>
</feature>
<evidence type="ECO:0000313" key="3">
    <source>
        <dbReference type="EMBL" id="BAY87929.1"/>
    </source>
</evidence>
<dbReference type="Proteomes" id="UP000218418">
    <property type="component" value="Plasmid plasmid3"/>
</dbReference>
<accession>A0A1Z4M377</accession>
<evidence type="ECO:0000313" key="4">
    <source>
        <dbReference type="Proteomes" id="UP000218418"/>
    </source>
</evidence>
<keyword evidence="3" id="KW-0614">Plasmid</keyword>
<name>A0A1Z4M377_9CYAN</name>
<dbReference type="EMBL" id="AP018230">
    <property type="protein sequence ID" value="BAY87929.1"/>
    <property type="molecule type" value="Genomic_DNA"/>
</dbReference>
<dbReference type="AlphaFoldDB" id="A0A1Z4M377"/>
<proteinExistence type="predicted"/>
<reference evidence="3 4" key="1">
    <citation type="submission" date="2017-06" db="EMBL/GenBank/DDBJ databases">
        <title>Genome sequencing of cyanobaciteial culture collection at National Institute for Environmental Studies (NIES).</title>
        <authorList>
            <person name="Hirose Y."/>
            <person name="Shimura Y."/>
            <person name="Fujisawa T."/>
            <person name="Nakamura Y."/>
            <person name="Kawachi M."/>
        </authorList>
    </citation>
    <scope>NUCLEOTIDE SEQUENCE [LARGE SCALE GENOMIC DNA]</scope>
    <source>
        <strain evidence="3 4">NIES-267</strain>
        <plasmid evidence="4">Plasmid3 dna</plasmid>
    </source>
</reference>
<keyword evidence="4" id="KW-1185">Reference proteome</keyword>
<dbReference type="OrthoDB" id="428612at2"/>
<evidence type="ECO:0000259" key="2">
    <source>
        <dbReference type="Pfam" id="PF19493"/>
    </source>
</evidence>
<evidence type="ECO:0000256" key="1">
    <source>
        <dbReference type="SAM" id="MobiDB-lite"/>
    </source>
</evidence>
<dbReference type="Pfam" id="PF19493">
    <property type="entry name" value="Trypco1"/>
    <property type="match status" value="1"/>
</dbReference>